<sequence>MVGRVHILYIQTFFLVSQFKKIQSQNQHNKCSYCIIIRIITLLYNTINI</sequence>
<name>A0A0E9VQ83_ANGAN</name>
<reference evidence="1" key="1">
    <citation type="submission" date="2014-11" db="EMBL/GenBank/DDBJ databases">
        <authorList>
            <person name="Amaro Gonzalez C."/>
        </authorList>
    </citation>
    <scope>NUCLEOTIDE SEQUENCE</scope>
</reference>
<evidence type="ECO:0000313" key="1">
    <source>
        <dbReference type="EMBL" id="JAH80274.1"/>
    </source>
</evidence>
<accession>A0A0E9VQ83</accession>
<organism evidence="1">
    <name type="scientific">Anguilla anguilla</name>
    <name type="common">European freshwater eel</name>
    <name type="synonym">Muraena anguilla</name>
    <dbReference type="NCBI Taxonomy" id="7936"/>
    <lineage>
        <taxon>Eukaryota</taxon>
        <taxon>Metazoa</taxon>
        <taxon>Chordata</taxon>
        <taxon>Craniata</taxon>
        <taxon>Vertebrata</taxon>
        <taxon>Euteleostomi</taxon>
        <taxon>Actinopterygii</taxon>
        <taxon>Neopterygii</taxon>
        <taxon>Teleostei</taxon>
        <taxon>Anguilliformes</taxon>
        <taxon>Anguillidae</taxon>
        <taxon>Anguilla</taxon>
    </lineage>
</organism>
<proteinExistence type="predicted"/>
<dbReference type="AlphaFoldDB" id="A0A0E9VQ83"/>
<dbReference type="EMBL" id="GBXM01028303">
    <property type="protein sequence ID" value="JAH80274.1"/>
    <property type="molecule type" value="Transcribed_RNA"/>
</dbReference>
<reference evidence="1" key="2">
    <citation type="journal article" date="2015" name="Fish Shellfish Immunol.">
        <title>Early steps in the European eel (Anguilla anguilla)-Vibrio vulnificus interaction in the gills: Role of the RtxA13 toxin.</title>
        <authorList>
            <person name="Callol A."/>
            <person name="Pajuelo D."/>
            <person name="Ebbesson L."/>
            <person name="Teles M."/>
            <person name="MacKenzie S."/>
            <person name="Amaro C."/>
        </authorList>
    </citation>
    <scope>NUCLEOTIDE SEQUENCE</scope>
</reference>
<protein>
    <submittedName>
        <fullName evidence="1">Uncharacterized protein</fullName>
    </submittedName>
</protein>